<protein>
    <submittedName>
        <fullName evidence="2">Uncharacterized protein</fullName>
    </submittedName>
</protein>
<evidence type="ECO:0000313" key="2">
    <source>
        <dbReference type="EMBL" id="KAK7272378.1"/>
    </source>
</evidence>
<feature type="transmembrane region" description="Helical" evidence="1">
    <location>
        <begin position="6"/>
        <end position="26"/>
    </location>
</feature>
<dbReference type="EMBL" id="JAYKXN010000007">
    <property type="protein sequence ID" value="KAK7272378.1"/>
    <property type="molecule type" value="Genomic_DNA"/>
</dbReference>
<keyword evidence="1" id="KW-0472">Membrane</keyword>
<organism evidence="2 3">
    <name type="scientific">Clitoria ternatea</name>
    <name type="common">Butterfly pea</name>
    <dbReference type="NCBI Taxonomy" id="43366"/>
    <lineage>
        <taxon>Eukaryota</taxon>
        <taxon>Viridiplantae</taxon>
        <taxon>Streptophyta</taxon>
        <taxon>Embryophyta</taxon>
        <taxon>Tracheophyta</taxon>
        <taxon>Spermatophyta</taxon>
        <taxon>Magnoliopsida</taxon>
        <taxon>eudicotyledons</taxon>
        <taxon>Gunneridae</taxon>
        <taxon>Pentapetalae</taxon>
        <taxon>rosids</taxon>
        <taxon>fabids</taxon>
        <taxon>Fabales</taxon>
        <taxon>Fabaceae</taxon>
        <taxon>Papilionoideae</taxon>
        <taxon>50 kb inversion clade</taxon>
        <taxon>NPAAA clade</taxon>
        <taxon>indigoferoid/millettioid clade</taxon>
        <taxon>Phaseoleae</taxon>
        <taxon>Clitoria</taxon>
    </lineage>
</organism>
<evidence type="ECO:0000313" key="3">
    <source>
        <dbReference type="Proteomes" id="UP001359559"/>
    </source>
</evidence>
<name>A0AAN9I9D0_CLITE</name>
<gene>
    <name evidence="2" type="ORF">RJT34_28922</name>
</gene>
<sequence>MATFYYLFMLILYGFDFCICNINRVYRALRVNSNIASMGVPGYSLFTMRPSLEVSVQAFQLSYQKDADIFE</sequence>
<accession>A0AAN9I9D0</accession>
<keyword evidence="1" id="KW-1133">Transmembrane helix</keyword>
<dbReference type="AlphaFoldDB" id="A0AAN9I9D0"/>
<keyword evidence="1" id="KW-0812">Transmembrane</keyword>
<proteinExistence type="predicted"/>
<keyword evidence="3" id="KW-1185">Reference proteome</keyword>
<dbReference type="Proteomes" id="UP001359559">
    <property type="component" value="Unassembled WGS sequence"/>
</dbReference>
<comment type="caution">
    <text evidence="2">The sequence shown here is derived from an EMBL/GenBank/DDBJ whole genome shotgun (WGS) entry which is preliminary data.</text>
</comment>
<evidence type="ECO:0000256" key="1">
    <source>
        <dbReference type="SAM" id="Phobius"/>
    </source>
</evidence>
<reference evidence="2 3" key="1">
    <citation type="submission" date="2024-01" db="EMBL/GenBank/DDBJ databases">
        <title>The genomes of 5 underutilized Papilionoideae crops provide insights into root nodulation and disease resistance.</title>
        <authorList>
            <person name="Yuan L."/>
        </authorList>
    </citation>
    <scope>NUCLEOTIDE SEQUENCE [LARGE SCALE GENOMIC DNA]</scope>
    <source>
        <strain evidence="2">LY-2023</strain>
        <tissue evidence="2">Leaf</tissue>
    </source>
</reference>